<name>A0A4U0UF37_9PEZI</name>
<sequence length="85" mass="7939">MADNQGATGAITTVTGTLGAVVGGATRTVGGVTGAAGRGVGDTINNATGTKPVGTGLQALTDGVEGAVGSVAKGVEKASLGRKAW</sequence>
<proteinExistence type="predicted"/>
<accession>A0A4U0UF37</accession>
<dbReference type="PANTHER" id="PTHR40636">
    <property type="entry name" value="CSBD-LIKE DOMAIN-CONTAINING PROTEIN"/>
    <property type="match status" value="1"/>
</dbReference>
<protein>
    <submittedName>
        <fullName evidence="1">Uncharacterized protein</fullName>
    </submittedName>
</protein>
<dbReference type="EMBL" id="NAJL01000001">
    <property type="protein sequence ID" value="TKA34158.1"/>
    <property type="molecule type" value="Genomic_DNA"/>
</dbReference>
<organism evidence="1 2">
    <name type="scientific">Salinomyces thailandicus</name>
    <dbReference type="NCBI Taxonomy" id="706561"/>
    <lineage>
        <taxon>Eukaryota</taxon>
        <taxon>Fungi</taxon>
        <taxon>Dikarya</taxon>
        <taxon>Ascomycota</taxon>
        <taxon>Pezizomycotina</taxon>
        <taxon>Dothideomycetes</taxon>
        <taxon>Dothideomycetidae</taxon>
        <taxon>Mycosphaerellales</taxon>
        <taxon>Teratosphaeriaceae</taxon>
        <taxon>Salinomyces</taxon>
    </lineage>
</organism>
<evidence type="ECO:0000313" key="1">
    <source>
        <dbReference type="EMBL" id="TKA34158.1"/>
    </source>
</evidence>
<dbReference type="PANTHER" id="PTHR40636:SF1">
    <property type="entry name" value="CSBD-LIKE DOMAIN-CONTAINING PROTEIN"/>
    <property type="match status" value="1"/>
</dbReference>
<reference evidence="1 2" key="1">
    <citation type="submission" date="2017-03" db="EMBL/GenBank/DDBJ databases">
        <title>Genomes of endolithic fungi from Antarctica.</title>
        <authorList>
            <person name="Coleine C."/>
            <person name="Masonjones S."/>
            <person name="Stajich J.E."/>
        </authorList>
    </citation>
    <scope>NUCLEOTIDE SEQUENCE [LARGE SCALE GENOMIC DNA]</scope>
    <source>
        <strain evidence="1 2">CCFEE 6315</strain>
    </source>
</reference>
<dbReference type="OrthoDB" id="3941586at2759"/>
<gene>
    <name evidence="1" type="ORF">B0A50_00138</name>
</gene>
<comment type="caution">
    <text evidence="1">The sequence shown here is derived from an EMBL/GenBank/DDBJ whole genome shotgun (WGS) entry which is preliminary data.</text>
</comment>
<dbReference type="AlphaFoldDB" id="A0A4U0UF37"/>
<keyword evidence="2" id="KW-1185">Reference proteome</keyword>
<dbReference type="Proteomes" id="UP000308549">
    <property type="component" value="Unassembled WGS sequence"/>
</dbReference>
<evidence type="ECO:0000313" key="2">
    <source>
        <dbReference type="Proteomes" id="UP000308549"/>
    </source>
</evidence>